<dbReference type="Proteomes" id="UP000238762">
    <property type="component" value="Unassembled WGS sequence"/>
</dbReference>
<reference evidence="2 3" key="2">
    <citation type="submission" date="2018-03" db="EMBL/GenBank/DDBJ databases">
        <title>The ancient ancestry and fast evolution of plastids.</title>
        <authorList>
            <person name="Moore K.R."/>
            <person name="Magnabosco C."/>
            <person name="Momper L."/>
            <person name="Gold D.A."/>
            <person name="Bosak T."/>
            <person name="Fournier G.P."/>
        </authorList>
    </citation>
    <scope>NUCLEOTIDE SEQUENCE [LARGE SCALE GENOMIC DNA]</scope>
    <source>
        <strain evidence="2 3">CCAP 1448/3</strain>
    </source>
</reference>
<protein>
    <submittedName>
        <fullName evidence="2">Uncharacterized protein</fullName>
    </submittedName>
</protein>
<comment type="caution">
    <text evidence="2">The sequence shown here is derived from an EMBL/GenBank/DDBJ whole genome shotgun (WGS) entry which is preliminary data.</text>
</comment>
<reference evidence="2 3" key="1">
    <citation type="submission" date="2018-02" db="EMBL/GenBank/DDBJ databases">
        <authorList>
            <person name="Cohen D.B."/>
            <person name="Kent A.D."/>
        </authorList>
    </citation>
    <scope>NUCLEOTIDE SEQUENCE [LARGE SCALE GENOMIC DNA]</scope>
    <source>
        <strain evidence="2 3">CCAP 1448/3</strain>
    </source>
</reference>
<evidence type="ECO:0000313" key="2">
    <source>
        <dbReference type="EMBL" id="PSB02383.1"/>
    </source>
</evidence>
<dbReference type="AlphaFoldDB" id="A0A2T1C2N3"/>
<sequence>MSRYTDSFWSHVITFNISRANRFLNGLSPLVGHTLVVLGLTVAGWLICSGLIDCWQLLRNYVVPVYQEIGNR</sequence>
<keyword evidence="3" id="KW-1185">Reference proteome</keyword>
<organism evidence="2 3">
    <name type="scientific">Merismopedia glauca CCAP 1448/3</name>
    <dbReference type="NCBI Taxonomy" id="1296344"/>
    <lineage>
        <taxon>Bacteria</taxon>
        <taxon>Bacillati</taxon>
        <taxon>Cyanobacteriota</taxon>
        <taxon>Cyanophyceae</taxon>
        <taxon>Synechococcales</taxon>
        <taxon>Merismopediaceae</taxon>
        <taxon>Merismopedia</taxon>
    </lineage>
</organism>
<dbReference type="EMBL" id="PVWJ01000062">
    <property type="protein sequence ID" value="PSB02383.1"/>
    <property type="molecule type" value="Genomic_DNA"/>
</dbReference>
<keyword evidence="1" id="KW-0812">Transmembrane</keyword>
<feature type="transmembrane region" description="Helical" evidence="1">
    <location>
        <begin position="30"/>
        <end position="52"/>
    </location>
</feature>
<evidence type="ECO:0000256" key="1">
    <source>
        <dbReference type="SAM" id="Phobius"/>
    </source>
</evidence>
<keyword evidence="1" id="KW-1133">Transmembrane helix</keyword>
<dbReference type="RefSeq" id="WP_106289173.1">
    <property type="nucleotide sequence ID" value="NZ_CAWNTC010000071.1"/>
</dbReference>
<name>A0A2T1C2N3_9CYAN</name>
<keyword evidence="1" id="KW-0472">Membrane</keyword>
<accession>A0A2T1C2N3</accession>
<evidence type="ECO:0000313" key="3">
    <source>
        <dbReference type="Proteomes" id="UP000238762"/>
    </source>
</evidence>
<gene>
    <name evidence="2" type="ORF">C7B64_13435</name>
</gene>
<proteinExistence type="predicted"/>